<name>A0A915KJ17_ROMCU</name>
<evidence type="ECO:0000313" key="2">
    <source>
        <dbReference type="WBParaSite" id="nRc.2.0.1.t38749-RA"/>
    </source>
</evidence>
<dbReference type="WBParaSite" id="nRc.2.0.1.t38749-RA">
    <property type="protein sequence ID" value="nRc.2.0.1.t38749-RA"/>
    <property type="gene ID" value="nRc.2.0.1.g38749"/>
</dbReference>
<dbReference type="AlphaFoldDB" id="A0A915KJ17"/>
<keyword evidence="1" id="KW-1185">Reference proteome</keyword>
<accession>A0A915KJ17</accession>
<evidence type="ECO:0000313" key="1">
    <source>
        <dbReference type="Proteomes" id="UP000887565"/>
    </source>
</evidence>
<proteinExistence type="predicted"/>
<dbReference type="Proteomes" id="UP000887565">
    <property type="component" value="Unplaced"/>
</dbReference>
<sequence>MPEQISTELKFIKEMMMAVELLIKDVVQETEVVKTENLSEMDVIQLEGNTQYVSENDTVTETPMKQTTTSMTPLLKSLSYKHPIHQLG</sequence>
<reference evidence="2" key="1">
    <citation type="submission" date="2022-11" db="UniProtKB">
        <authorList>
            <consortium name="WormBaseParasite"/>
        </authorList>
    </citation>
    <scope>IDENTIFICATION</scope>
</reference>
<organism evidence="1 2">
    <name type="scientific">Romanomermis culicivorax</name>
    <name type="common">Nematode worm</name>
    <dbReference type="NCBI Taxonomy" id="13658"/>
    <lineage>
        <taxon>Eukaryota</taxon>
        <taxon>Metazoa</taxon>
        <taxon>Ecdysozoa</taxon>
        <taxon>Nematoda</taxon>
        <taxon>Enoplea</taxon>
        <taxon>Dorylaimia</taxon>
        <taxon>Mermithida</taxon>
        <taxon>Mermithoidea</taxon>
        <taxon>Mermithidae</taxon>
        <taxon>Romanomermis</taxon>
    </lineage>
</organism>
<protein>
    <submittedName>
        <fullName evidence="2">Uncharacterized protein</fullName>
    </submittedName>
</protein>